<proteinExistence type="predicted"/>
<evidence type="ECO:0000313" key="2">
    <source>
        <dbReference type="EMBL" id="PXY46078.1"/>
    </source>
</evidence>
<dbReference type="OrthoDB" id="676158at2"/>
<organism evidence="2 3">
    <name type="scientific">Flavobacterium hydrophilum</name>
    <dbReference type="NCBI Taxonomy" id="2211445"/>
    <lineage>
        <taxon>Bacteria</taxon>
        <taxon>Pseudomonadati</taxon>
        <taxon>Bacteroidota</taxon>
        <taxon>Flavobacteriia</taxon>
        <taxon>Flavobacteriales</taxon>
        <taxon>Flavobacteriaceae</taxon>
        <taxon>Flavobacterium</taxon>
    </lineage>
</organism>
<accession>A0A2V4C442</accession>
<keyword evidence="1" id="KW-0472">Membrane</keyword>
<name>A0A2V4C442_9FLAO</name>
<comment type="caution">
    <text evidence="2">The sequence shown here is derived from an EMBL/GenBank/DDBJ whole genome shotgun (WGS) entry which is preliminary data.</text>
</comment>
<feature type="transmembrane region" description="Helical" evidence="1">
    <location>
        <begin position="12"/>
        <end position="32"/>
    </location>
</feature>
<keyword evidence="3" id="KW-1185">Reference proteome</keyword>
<keyword evidence="1" id="KW-1133">Transmembrane helix</keyword>
<dbReference type="EMBL" id="QJHL01000001">
    <property type="protein sequence ID" value="PXY46078.1"/>
    <property type="molecule type" value="Genomic_DNA"/>
</dbReference>
<feature type="transmembrane region" description="Helical" evidence="1">
    <location>
        <begin position="60"/>
        <end position="80"/>
    </location>
</feature>
<gene>
    <name evidence="2" type="ORF">DMB68_02490</name>
</gene>
<dbReference type="RefSeq" id="WP_110345090.1">
    <property type="nucleotide sequence ID" value="NZ_QJHL01000001.1"/>
</dbReference>
<sequence>MKISKITIIEWFLRVSISVGFLSAVADRLGFWPKEVSAWSNWESFLAYTKTLNPLLPSEVIPAIGFTATLLEVVLAVLLLTNFKTSLIAKTSGFLILLFALSMTFSINIKTPLDYSVFCASAAAFALSEIVGIKQKQIN</sequence>
<dbReference type="AlphaFoldDB" id="A0A2V4C442"/>
<protein>
    <submittedName>
        <fullName evidence="2">DoxX family protein</fullName>
    </submittedName>
</protein>
<reference evidence="2 3" key="1">
    <citation type="submission" date="2018-05" db="EMBL/GenBank/DDBJ databases">
        <title>Flavobacterium sp. strain IMCC34758, incomplete genome.</title>
        <authorList>
            <person name="Joung Y."/>
        </authorList>
    </citation>
    <scope>NUCLEOTIDE SEQUENCE [LARGE SCALE GENOMIC DNA]</scope>
    <source>
        <strain evidence="2 3">IMCC34758</strain>
    </source>
</reference>
<evidence type="ECO:0000256" key="1">
    <source>
        <dbReference type="SAM" id="Phobius"/>
    </source>
</evidence>
<evidence type="ECO:0000313" key="3">
    <source>
        <dbReference type="Proteomes" id="UP000247681"/>
    </source>
</evidence>
<keyword evidence="1" id="KW-0812">Transmembrane</keyword>
<feature type="transmembrane region" description="Helical" evidence="1">
    <location>
        <begin position="87"/>
        <end position="109"/>
    </location>
</feature>
<dbReference type="Proteomes" id="UP000247681">
    <property type="component" value="Unassembled WGS sequence"/>
</dbReference>